<comment type="caution">
    <text evidence="1">The sequence shown here is derived from an EMBL/GenBank/DDBJ whole genome shotgun (WGS) entry which is preliminary data.</text>
</comment>
<protein>
    <submittedName>
        <fullName evidence="1">Uncharacterized protein</fullName>
    </submittedName>
</protein>
<reference evidence="1 2" key="1">
    <citation type="journal article" date="2018" name="New Phytol.">
        <title>Phylogenomics of Endogonaceae and evolution of mycorrhizas within Mucoromycota.</title>
        <authorList>
            <person name="Chang Y."/>
            <person name="Desiro A."/>
            <person name="Na H."/>
            <person name="Sandor L."/>
            <person name="Lipzen A."/>
            <person name="Clum A."/>
            <person name="Barry K."/>
            <person name="Grigoriev I.V."/>
            <person name="Martin F.M."/>
            <person name="Stajich J.E."/>
            <person name="Smith M.E."/>
            <person name="Bonito G."/>
            <person name="Spatafora J.W."/>
        </authorList>
    </citation>
    <scope>NUCLEOTIDE SEQUENCE [LARGE SCALE GENOMIC DNA]</scope>
    <source>
        <strain evidence="1 2">GMNB39</strain>
    </source>
</reference>
<gene>
    <name evidence="1" type="ORF">BC936DRAFT_148277</name>
</gene>
<proteinExistence type="predicted"/>
<keyword evidence="2" id="KW-1185">Reference proteome</keyword>
<accession>A0A433D3C6</accession>
<organism evidence="1 2">
    <name type="scientific">Jimgerdemannia flammicorona</name>
    <dbReference type="NCBI Taxonomy" id="994334"/>
    <lineage>
        <taxon>Eukaryota</taxon>
        <taxon>Fungi</taxon>
        <taxon>Fungi incertae sedis</taxon>
        <taxon>Mucoromycota</taxon>
        <taxon>Mucoromycotina</taxon>
        <taxon>Endogonomycetes</taxon>
        <taxon>Endogonales</taxon>
        <taxon>Endogonaceae</taxon>
        <taxon>Jimgerdemannia</taxon>
    </lineage>
</organism>
<name>A0A433D3C6_9FUNG</name>
<evidence type="ECO:0000313" key="2">
    <source>
        <dbReference type="Proteomes" id="UP000268093"/>
    </source>
</evidence>
<sequence>MVHTSVLSHITPYQLTLYDPGPYHRHIAITCAKNISQWSTRSWRFINILHQEGGHHATKEQYNTPEGSLRPPTYKGAALARGSLASIRQSSGWLPLFFRVAPLYELPTLPLANLQAILP</sequence>
<evidence type="ECO:0000313" key="1">
    <source>
        <dbReference type="EMBL" id="RUP45350.1"/>
    </source>
</evidence>
<dbReference type="Proteomes" id="UP000268093">
    <property type="component" value="Unassembled WGS sequence"/>
</dbReference>
<dbReference type="EMBL" id="RBNI01007420">
    <property type="protein sequence ID" value="RUP45350.1"/>
    <property type="molecule type" value="Genomic_DNA"/>
</dbReference>
<dbReference type="AlphaFoldDB" id="A0A433D3C6"/>